<dbReference type="InterPro" id="IPR001245">
    <property type="entry name" value="Ser-Thr/Tyr_kinase_cat_dom"/>
</dbReference>
<evidence type="ECO:0000259" key="1">
    <source>
        <dbReference type="PROSITE" id="PS50011"/>
    </source>
</evidence>
<comment type="caution">
    <text evidence="2">The sequence shown here is derived from an EMBL/GenBank/DDBJ whole genome shotgun (WGS) entry which is preliminary data.</text>
</comment>
<dbReference type="Proteomes" id="UP000232722">
    <property type="component" value="Unassembled WGS sequence"/>
</dbReference>
<proteinExistence type="predicted"/>
<organism evidence="2 3">
    <name type="scientific">Rhizophagus irregularis</name>
    <dbReference type="NCBI Taxonomy" id="588596"/>
    <lineage>
        <taxon>Eukaryota</taxon>
        <taxon>Fungi</taxon>
        <taxon>Fungi incertae sedis</taxon>
        <taxon>Mucoromycota</taxon>
        <taxon>Glomeromycotina</taxon>
        <taxon>Glomeromycetes</taxon>
        <taxon>Glomerales</taxon>
        <taxon>Glomeraceae</taxon>
        <taxon>Rhizophagus</taxon>
    </lineage>
</organism>
<dbReference type="VEuPathDB" id="FungiDB:RhiirA1_474966"/>
<dbReference type="Gene3D" id="1.10.510.10">
    <property type="entry name" value="Transferase(Phosphotransferase) domain 1"/>
    <property type="match status" value="1"/>
</dbReference>
<dbReference type="GO" id="GO:0005524">
    <property type="term" value="F:ATP binding"/>
    <property type="evidence" value="ECO:0007669"/>
    <property type="project" value="InterPro"/>
</dbReference>
<dbReference type="Pfam" id="PF07714">
    <property type="entry name" value="PK_Tyr_Ser-Thr"/>
    <property type="match status" value="1"/>
</dbReference>
<dbReference type="VEuPathDB" id="FungiDB:FUN_003262"/>
<reference evidence="2 3" key="2">
    <citation type="submission" date="2017-09" db="EMBL/GenBank/DDBJ databases">
        <title>Extensive intraspecific genome diversity in a model arbuscular mycorrhizal fungus.</title>
        <authorList>
            <person name="Chen E.C."/>
            <person name="Morin E."/>
            <person name="Beaudet D."/>
            <person name="Noel J."/>
            <person name="Ndikumana S."/>
            <person name="Charron P."/>
            <person name="St-Onge C."/>
            <person name="Giorgi J."/>
            <person name="Grigoriev I.V."/>
            <person name="Roux C."/>
            <person name="Martin F.M."/>
            <person name="Corradi N."/>
        </authorList>
    </citation>
    <scope>NUCLEOTIDE SEQUENCE [LARGE SCALE GENOMIC DNA]</scope>
    <source>
        <strain evidence="2 3">A5</strain>
    </source>
</reference>
<sequence length="546" mass="63496">MSKKSNRNFKNFRNNNSNTLSEYEYRIDRYGLCTDCEQPKTYHAWCRNCNSKRFQHDFDKWTSGNKYIDKFIQETQLKARNKFEVIEWISYNRFRNIEYLSKGGFSTVYKAILLDGYILYWDYGAQTWIRYYKSFESNSKDYEIAKKKDVKSPLSKNEKRGLHVVLKSLNNSLNINDDFLNELKNHLQCYTSAVYIYGITQDPETSNYMIVMRLMEKGNLRSNLSIKKNNLFEKYSSLMYIAKALLTLHKRNLVHGDFHSGNVLLNNDIHVISDFGLSGPVDKTANTNEIYGVIPYMAPEVLRGKPYTKAADIYSFGIIMWELTSGIPAFNNRSHDFDLSLDICKGLRPKIVECTLPVYVRLMKRCWDSDPNKRPTADELVEILSIWYDCGDKLLKLEYDSRIPVPNNEPITKNHPLSCYTSRKIDYSTKLNETLTQEELSTKIVIDEEKELTLLSESLEIARRLNNGINLSHIIDCQLPHHHHIHSLIKQQILHPVDYQSQPFDAMTPQTYADVDDNVNNATLNTYDTQDTVYDGITPNQAPSKK</sequence>
<dbReference type="EMBL" id="LLXJ01000174">
    <property type="protein sequence ID" value="PKC13719.1"/>
    <property type="molecule type" value="Genomic_DNA"/>
</dbReference>
<gene>
    <name evidence="2" type="ORF">RhiirA5_410260</name>
</gene>
<dbReference type="VEuPathDB" id="FungiDB:FUN_003261"/>
<dbReference type="VEuPathDB" id="FungiDB:RhiirFUN_023629"/>
<reference evidence="2 3" key="1">
    <citation type="submission" date="2016-04" db="EMBL/GenBank/DDBJ databases">
        <title>Genome analyses suggest a sexual origin of heterokaryosis in a supposedly ancient asexual fungus.</title>
        <authorList>
            <person name="Ropars J."/>
            <person name="Sedzielewska K."/>
            <person name="Noel J."/>
            <person name="Charron P."/>
            <person name="Farinelli L."/>
            <person name="Marton T."/>
            <person name="Kruger M."/>
            <person name="Pelin A."/>
            <person name="Brachmann A."/>
            <person name="Corradi N."/>
        </authorList>
    </citation>
    <scope>NUCLEOTIDE SEQUENCE [LARGE SCALE GENOMIC DNA]</scope>
    <source>
        <strain evidence="2 3">A5</strain>
    </source>
</reference>
<dbReference type="SUPFAM" id="SSF56112">
    <property type="entry name" value="Protein kinase-like (PK-like)"/>
    <property type="match status" value="1"/>
</dbReference>
<keyword evidence="2" id="KW-0808">Transferase</keyword>
<dbReference type="InterPro" id="IPR011009">
    <property type="entry name" value="Kinase-like_dom_sf"/>
</dbReference>
<protein>
    <submittedName>
        <fullName evidence="2">Kinase-like protein</fullName>
    </submittedName>
</protein>
<name>A0A2N0Q3T6_9GLOM</name>
<dbReference type="InterPro" id="IPR051681">
    <property type="entry name" value="Ser/Thr_Kinases-Pseudokinases"/>
</dbReference>
<dbReference type="PANTHER" id="PTHR44329">
    <property type="entry name" value="SERINE/THREONINE-PROTEIN KINASE TNNI3K-RELATED"/>
    <property type="match status" value="1"/>
</dbReference>
<accession>A0A2N0Q3T6</accession>
<dbReference type="PROSITE" id="PS50011">
    <property type="entry name" value="PROTEIN_KINASE_DOM"/>
    <property type="match status" value="1"/>
</dbReference>
<dbReference type="InterPro" id="IPR000719">
    <property type="entry name" value="Prot_kinase_dom"/>
</dbReference>
<evidence type="ECO:0000313" key="2">
    <source>
        <dbReference type="EMBL" id="PKC13719.1"/>
    </source>
</evidence>
<keyword evidence="2" id="KW-0418">Kinase</keyword>
<dbReference type="GO" id="GO:0004674">
    <property type="term" value="F:protein serine/threonine kinase activity"/>
    <property type="evidence" value="ECO:0007669"/>
    <property type="project" value="TreeGrafter"/>
</dbReference>
<evidence type="ECO:0000313" key="3">
    <source>
        <dbReference type="Proteomes" id="UP000232722"/>
    </source>
</evidence>
<feature type="domain" description="Protein kinase" evidence="1">
    <location>
        <begin position="94"/>
        <end position="388"/>
    </location>
</feature>
<dbReference type="AlphaFoldDB" id="A0A2N0Q3T6"/>